<evidence type="ECO:0000256" key="5">
    <source>
        <dbReference type="ARBA" id="ARBA00022989"/>
    </source>
</evidence>
<keyword evidence="11" id="KW-1185">Reference proteome</keyword>
<dbReference type="PANTHER" id="PTHR43394">
    <property type="entry name" value="ATP-DEPENDENT PERMEASE MDL1, MITOCHONDRIAL"/>
    <property type="match status" value="1"/>
</dbReference>
<dbReference type="SUPFAM" id="SSF52540">
    <property type="entry name" value="P-loop containing nucleoside triphosphate hydrolases"/>
    <property type="match status" value="1"/>
</dbReference>
<dbReference type="Gene3D" id="3.40.50.300">
    <property type="entry name" value="P-loop containing nucleotide triphosphate hydrolases"/>
    <property type="match status" value="1"/>
</dbReference>
<dbReference type="InterPro" id="IPR039421">
    <property type="entry name" value="Type_1_exporter"/>
</dbReference>
<comment type="caution">
    <text evidence="10">The sequence shown here is derived from an EMBL/GenBank/DDBJ whole genome shotgun (WGS) entry which is preliminary data.</text>
</comment>
<dbReference type="RefSeq" id="WP_231005447.1">
    <property type="nucleotide sequence ID" value="NZ_JAJNEC010000005.1"/>
</dbReference>
<organism evidence="10 11">
    <name type="scientific">Niabella pedocola</name>
    <dbReference type="NCBI Taxonomy" id="1752077"/>
    <lineage>
        <taxon>Bacteria</taxon>
        <taxon>Pseudomonadati</taxon>
        <taxon>Bacteroidota</taxon>
        <taxon>Chitinophagia</taxon>
        <taxon>Chitinophagales</taxon>
        <taxon>Chitinophagaceae</taxon>
        <taxon>Niabella</taxon>
    </lineage>
</organism>
<gene>
    <name evidence="10" type="ORF">LQ567_15375</name>
</gene>
<protein>
    <submittedName>
        <fullName evidence="10">ABC transporter ATP-binding protein/permease</fullName>
    </submittedName>
</protein>
<keyword evidence="5 7" id="KW-1133">Transmembrane helix</keyword>
<dbReference type="EMBL" id="JAJNEC010000005">
    <property type="protein sequence ID" value="MCD2424160.1"/>
    <property type="molecule type" value="Genomic_DNA"/>
</dbReference>
<evidence type="ECO:0000256" key="4">
    <source>
        <dbReference type="ARBA" id="ARBA00022840"/>
    </source>
</evidence>
<dbReference type="InterPro" id="IPR003439">
    <property type="entry name" value="ABC_transporter-like_ATP-bd"/>
</dbReference>
<evidence type="ECO:0000259" key="8">
    <source>
        <dbReference type="PROSITE" id="PS50893"/>
    </source>
</evidence>
<comment type="subcellular location">
    <subcellularLocation>
        <location evidence="1">Cell membrane</location>
        <topology evidence="1">Multi-pass membrane protein</topology>
    </subcellularLocation>
</comment>
<evidence type="ECO:0000256" key="6">
    <source>
        <dbReference type="ARBA" id="ARBA00023136"/>
    </source>
</evidence>
<evidence type="ECO:0000256" key="3">
    <source>
        <dbReference type="ARBA" id="ARBA00022741"/>
    </source>
</evidence>
<accession>A0ABS8PSW9</accession>
<dbReference type="InterPro" id="IPR036640">
    <property type="entry name" value="ABC1_TM_sf"/>
</dbReference>
<reference evidence="10 11" key="1">
    <citation type="submission" date="2021-11" db="EMBL/GenBank/DDBJ databases">
        <title>Genomic of Niabella pedocola.</title>
        <authorList>
            <person name="Wu T."/>
        </authorList>
    </citation>
    <scope>NUCLEOTIDE SEQUENCE [LARGE SCALE GENOMIC DNA]</scope>
    <source>
        <strain evidence="10 11">JCM 31011</strain>
    </source>
</reference>
<dbReference type="InterPro" id="IPR003593">
    <property type="entry name" value="AAA+_ATPase"/>
</dbReference>
<keyword evidence="3" id="KW-0547">Nucleotide-binding</keyword>
<proteinExistence type="predicted"/>
<keyword evidence="6 7" id="KW-0472">Membrane</keyword>
<evidence type="ECO:0000313" key="11">
    <source>
        <dbReference type="Proteomes" id="UP001199816"/>
    </source>
</evidence>
<dbReference type="PROSITE" id="PS50893">
    <property type="entry name" value="ABC_TRANSPORTER_2"/>
    <property type="match status" value="1"/>
</dbReference>
<evidence type="ECO:0000256" key="1">
    <source>
        <dbReference type="ARBA" id="ARBA00004651"/>
    </source>
</evidence>
<feature type="transmembrane region" description="Helical" evidence="7">
    <location>
        <begin position="77"/>
        <end position="99"/>
    </location>
</feature>
<dbReference type="SMART" id="SM00382">
    <property type="entry name" value="AAA"/>
    <property type="match status" value="1"/>
</dbReference>
<dbReference type="SUPFAM" id="SSF90123">
    <property type="entry name" value="ABC transporter transmembrane region"/>
    <property type="match status" value="1"/>
</dbReference>
<evidence type="ECO:0000256" key="7">
    <source>
        <dbReference type="SAM" id="Phobius"/>
    </source>
</evidence>
<feature type="domain" description="ABC transporter" evidence="8">
    <location>
        <begin position="358"/>
        <end position="593"/>
    </location>
</feature>
<name>A0ABS8PSW9_9BACT</name>
<feature type="transmembrane region" description="Helical" evidence="7">
    <location>
        <begin position="40"/>
        <end position="65"/>
    </location>
</feature>
<dbReference type="InterPro" id="IPR027417">
    <property type="entry name" value="P-loop_NTPase"/>
</dbReference>
<evidence type="ECO:0000256" key="2">
    <source>
        <dbReference type="ARBA" id="ARBA00022692"/>
    </source>
</evidence>
<evidence type="ECO:0000313" key="10">
    <source>
        <dbReference type="EMBL" id="MCD2424160.1"/>
    </source>
</evidence>
<dbReference type="PROSITE" id="PS00211">
    <property type="entry name" value="ABC_TRANSPORTER_1"/>
    <property type="match status" value="1"/>
</dbReference>
<feature type="transmembrane region" description="Helical" evidence="7">
    <location>
        <begin position="159"/>
        <end position="178"/>
    </location>
</feature>
<dbReference type="PROSITE" id="PS50929">
    <property type="entry name" value="ABC_TM1F"/>
    <property type="match status" value="1"/>
</dbReference>
<dbReference type="CDD" id="cd18547">
    <property type="entry name" value="ABC_6TM_Tm288_like"/>
    <property type="match status" value="1"/>
</dbReference>
<sequence length="593" mass="66398">MQEQNGNHQTDYNLNREQKSPAGAALRKMFRFMKGEKRNLGIAFFVMMLNAGLTMLTPYLIGYIVDHFILKKQYGLLMQYSALLLGIYIVWAGTEYLQAKLMGGVGQRMLYTLRNEVFNKLQQLPVAFFNSNRSGDLISRINNDTDTVNQFFSQSLMRFMDSIFSMIGVAVFVLSIHWELGAASLIPAVFILLFALVVSPWVKKKNAISLKANGDLSANIQEGLHNFKTIIAFNRRDYFRARFSKANDINYKTSITAGIANNLFTPVFGFFSNLAQLIVLGFGIYLIIEGQFTLGLLISFMSYVQYFYRPLRELAALWASFQTALAAWDRISVILSRQSNLPVLSKTDTAMSTSGNVLTFQHVSFSYPDGKSVLHDINFNLQRGKTYALVGPTGGGKSTTAALIARLYDPTEGLVLLNGQDIRTYTPEERTREIGFILQEPFLFTGTLRENILYGNAELRQLNDEQLLQAISDTGLSDLLSRFDAGLSTQLVTTSDSVSLGQKQLIAFIRAVLRKPQIVVLDEATANIDTVTEKILEEILERLPATTTKIIIAHRLNTIENADEIFFVNAGEVIPAGTLEHAMDMLLQHKRAS</sequence>
<dbReference type="PANTHER" id="PTHR43394:SF1">
    <property type="entry name" value="ATP-BINDING CASSETTE SUB-FAMILY B MEMBER 10, MITOCHONDRIAL"/>
    <property type="match status" value="1"/>
</dbReference>
<dbReference type="Gene3D" id="1.20.1560.10">
    <property type="entry name" value="ABC transporter type 1, transmembrane domain"/>
    <property type="match status" value="1"/>
</dbReference>
<dbReference type="InterPro" id="IPR011527">
    <property type="entry name" value="ABC1_TM_dom"/>
</dbReference>
<feature type="transmembrane region" description="Helical" evidence="7">
    <location>
        <begin position="184"/>
        <end position="202"/>
    </location>
</feature>
<feature type="domain" description="ABC transmembrane type-1" evidence="9">
    <location>
        <begin position="42"/>
        <end position="323"/>
    </location>
</feature>
<keyword evidence="2 7" id="KW-0812">Transmembrane</keyword>
<dbReference type="Pfam" id="PF00664">
    <property type="entry name" value="ABC_membrane"/>
    <property type="match status" value="1"/>
</dbReference>
<evidence type="ECO:0000259" key="9">
    <source>
        <dbReference type="PROSITE" id="PS50929"/>
    </source>
</evidence>
<dbReference type="Proteomes" id="UP001199816">
    <property type="component" value="Unassembled WGS sequence"/>
</dbReference>
<dbReference type="InterPro" id="IPR017871">
    <property type="entry name" value="ABC_transporter-like_CS"/>
</dbReference>
<keyword evidence="4 10" id="KW-0067">ATP-binding</keyword>
<dbReference type="GO" id="GO:0005524">
    <property type="term" value="F:ATP binding"/>
    <property type="evidence" value="ECO:0007669"/>
    <property type="project" value="UniProtKB-KW"/>
</dbReference>
<dbReference type="Pfam" id="PF00005">
    <property type="entry name" value="ABC_tran"/>
    <property type="match status" value="1"/>
</dbReference>
<feature type="transmembrane region" description="Helical" evidence="7">
    <location>
        <begin position="277"/>
        <end position="304"/>
    </location>
</feature>